<dbReference type="InterPro" id="IPR000873">
    <property type="entry name" value="AMP-dep_synth/lig_dom"/>
</dbReference>
<evidence type="ECO:0000259" key="2">
    <source>
        <dbReference type="Pfam" id="PF00501"/>
    </source>
</evidence>
<dbReference type="PANTHER" id="PTHR43767:SF12">
    <property type="entry name" value="AMP-DEPENDENT SYNTHETASE AND LIGASE"/>
    <property type="match status" value="1"/>
</dbReference>
<dbReference type="EMBL" id="BAAAVI010000050">
    <property type="protein sequence ID" value="GAA2892815.1"/>
    <property type="molecule type" value="Genomic_DNA"/>
</dbReference>
<gene>
    <name evidence="3" type="ORF">GCM10010517_57310</name>
</gene>
<protein>
    <recommendedName>
        <fullName evidence="2">AMP-dependent synthetase/ligase domain-containing protein</fullName>
    </recommendedName>
</protein>
<accession>A0ABP6IKA4</accession>
<dbReference type="SUPFAM" id="SSF56801">
    <property type="entry name" value="Acetyl-CoA synthetase-like"/>
    <property type="match status" value="1"/>
</dbReference>
<feature type="domain" description="AMP-dependent synthetase/ligase" evidence="2">
    <location>
        <begin position="8"/>
        <end position="85"/>
    </location>
</feature>
<evidence type="ECO:0000313" key="3">
    <source>
        <dbReference type="EMBL" id="GAA2892815.1"/>
    </source>
</evidence>
<evidence type="ECO:0000313" key="4">
    <source>
        <dbReference type="Proteomes" id="UP001500831"/>
    </source>
</evidence>
<dbReference type="Pfam" id="PF00501">
    <property type="entry name" value="AMP-binding"/>
    <property type="match status" value="1"/>
</dbReference>
<dbReference type="Gene3D" id="3.40.50.980">
    <property type="match status" value="1"/>
</dbReference>
<proteinExistence type="predicted"/>
<keyword evidence="4" id="KW-1185">Reference proteome</keyword>
<dbReference type="Proteomes" id="UP001500831">
    <property type="component" value="Unassembled WGS sequence"/>
</dbReference>
<comment type="caution">
    <text evidence="3">The sequence shown here is derived from an EMBL/GenBank/DDBJ whole genome shotgun (WGS) entry which is preliminary data.</text>
</comment>
<evidence type="ECO:0000256" key="1">
    <source>
        <dbReference type="SAM" id="MobiDB-lite"/>
    </source>
</evidence>
<name>A0ABP6IKA4_9ACTN</name>
<sequence>MAGEMNAETRYRVRIQAAALKRLGLGCGDRIALLCPDTAEFPCAHHAVLAAGAAVVPVSPLLTVGETMRVLVDSRVDLLLCHSDVVTVGAEAARMAGVRMFTIGPPTRAPGADGRLEDLAEAMMVRRRRAPARQRTKRHRPIGTPW</sequence>
<dbReference type="PANTHER" id="PTHR43767">
    <property type="entry name" value="LONG-CHAIN-FATTY-ACID--COA LIGASE"/>
    <property type="match status" value="1"/>
</dbReference>
<dbReference type="InterPro" id="IPR050237">
    <property type="entry name" value="ATP-dep_AMP-bd_enzyme"/>
</dbReference>
<feature type="region of interest" description="Disordered" evidence="1">
    <location>
        <begin position="127"/>
        <end position="146"/>
    </location>
</feature>
<reference evidence="4" key="1">
    <citation type="journal article" date="2019" name="Int. J. Syst. Evol. Microbiol.">
        <title>The Global Catalogue of Microorganisms (GCM) 10K type strain sequencing project: providing services to taxonomists for standard genome sequencing and annotation.</title>
        <authorList>
            <consortium name="The Broad Institute Genomics Platform"/>
            <consortium name="The Broad Institute Genome Sequencing Center for Infectious Disease"/>
            <person name="Wu L."/>
            <person name="Ma J."/>
        </authorList>
    </citation>
    <scope>NUCLEOTIDE SEQUENCE [LARGE SCALE GENOMIC DNA]</scope>
    <source>
        <strain evidence="4">JCM 6242</strain>
    </source>
</reference>
<organism evidence="3 4">
    <name type="scientific">Streptosporangium fragile</name>
    <dbReference type="NCBI Taxonomy" id="46186"/>
    <lineage>
        <taxon>Bacteria</taxon>
        <taxon>Bacillati</taxon>
        <taxon>Actinomycetota</taxon>
        <taxon>Actinomycetes</taxon>
        <taxon>Streptosporangiales</taxon>
        <taxon>Streptosporangiaceae</taxon>
        <taxon>Streptosporangium</taxon>
    </lineage>
</organism>